<sequence length="583" mass="68639">MNLQQGQMNLLDLVRKAYNGECMLPDFQRNFVWTRYDIEELIKSLLQGMFIGTFLILETNPQSVPFKVIFVEGAEKVNPQICEQPKILILDGQQRLTSLFYAIYSPDIPLRNSENPYAFFIDLEKLAVDNIDEAVFSWSKKWREFKEIIDENGDYNFEVLKAKKILPLTVFKDIPEFYKLWFSEYKLLFEDKEANKIFTYIDNMIKYNIFTLSLGLSYNDKPDEIAALFEKINRSGVKLSIYDLLVARFYKFIRLREKWEDVFENSVNIKKLAGRIDNTTVPYSFIQALALAADKNISSREMLRIDNKILSDQSWAKVVDIAENKVLPYLLQVNNFGIVDFEKWLPYYPIVTMMIAFFLRFDHPDTDKIEKWYWSAVFSERYSGSTETAMAKDFKEVCAWFNNNNLIPEVVEKLRSQLESNVYTLKEVRRKGSSKYIGIFNLLFKNGAKDFYYPENIAFNQLDDHHIFPVSFLKSRGVEVDFDSIMNRTLIFENTNRSISRRSPGDYIRKMIEIQKSKGLSDQEAEQKVKEILKGHFIDEEMYLLLKNTTDNLTPSEIKENFERFINKREKLILNEIKRLIGN</sequence>
<evidence type="ECO:0000313" key="2">
    <source>
        <dbReference type="EMBL" id="WPX07736.1"/>
    </source>
</evidence>
<keyword evidence="3" id="KW-1185">Reference proteome</keyword>
<dbReference type="EMBL" id="CP139957">
    <property type="protein sequence ID" value="WPX07736.1"/>
    <property type="molecule type" value="Genomic_DNA"/>
</dbReference>
<gene>
    <name evidence="2" type="ORF">SOJ16_001564</name>
</gene>
<protein>
    <submittedName>
        <fullName evidence="2">DUF262 domain-containing protein</fullName>
    </submittedName>
</protein>
<name>A0ABZ0TW94_9FIRM</name>
<evidence type="ECO:0000259" key="1">
    <source>
        <dbReference type="Pfam" id="PF03235"/>
    </source>
</evidence>
<dbReference type="Proteomes" id="UP001322744">
    <property type="component" value="Chromosome"/>
</dbReference>
<feature type="domain" description="GmrSD restriction endonucleases N-terminal" evidence="1">
    <location>
        <begin position="11"/>
        <end position="249"/>
    </location>
</feature>
<dbReference type="RefSeq" id="WP_045175062.1">
    <property type="nucleotide sequence ID" value="NZ_CP139957.1"/>
</dbReference>
<dbReference type="InterPro" id="IPR004919">
    <property type="entry name" value="GmrSD_N"/>
</dbReference>
<reference evidence="2 3" key="1">
    <citation type="submission" date="2023-12" db="EMBL/GenBank/DDBJ databases">
        <authorList>
            <person name="Manesh M.J.H."/>
            <person name="Bing R.G."/>
            <person name="Willard D.J."/>
            <person name="Kelly R.M."/>
        </authorList>
    </citation>
    <scope>NUCLEOTIDE SEQUENCE [LARGE SCALE GENOMIC DNA]</scope>
    <source>
        <strain evidence="2 3">DSM 8977</strain>
    </source>
</reference>
<evidence type="ECO:0000313" key="3">
    <source>
        <dbReference type="Proteomes" id="UP001322744"/>
    </source>
</evidence>
<dbReference type="PANTHER" id="PTHR37292">
    <property type="entry name" value="VNG6097C"/>
    <property type="match status" value="1"/>
</dbReference>
<organism evidence="2 3">
    <name type="scientific">Anaerocellum danielii</name>
    <dbReference type="NCBI Taxonomy" id="1387557"/>
    <lineage>
        <taxon>Bacteria</taxon>
        <taxon>Bacillati</taxon>
        <taxon>Bacillota</taxon>
        <taxon>Bacillota incertae sedis</taxon>
        <taxon>Caldicellulosiruptorales</taxon>
        <taxon>Caldicellulosiruptoraceae</taxon>
        <taxon>Anaerocellum</taxon>
    </lineage>
</organism>
<dbReference type="Pfam" id="PF03235">
    <property type="entry name" value="GmrSD_N"/>
    <property type="match status" value="1"/>
</dbReference>
<proteinExistence type="predicted"/>
<dbReference type="PANTHER" id="PTHR37292:SF2">
    <property type="entry name" value="DUF262 DOMAIN-CONTAINING PROTEIN"/>
    <property type="match status" value="1"/>
</dbReference>
<accession>A0ABZ0TW94</accession>